<dbReference type="RefSeq" id="XP_025364613.1">
    <property type="nucleotide sequence ID" value="XM_025504169.1"/>
</dbReference>
<comment type="similarity">
    <text evidence="1">Belongs to the guanylate kinase family.</text>
</comment>
<protein>
    <recommendedName>
        <fullName evidence="3">Guanylate kinase</fullName>
        <ecNumber evidence="2">2.7.4.8</ecNumber>
    </recommendedName>
    <alternativeName>
        <fullName evidence="8">GMP kinase</fullName>
    </alternativeName>
</protein>
<evidence type="ECO:0000256" key="4">
    <source>
        <dbReference type="ARBA" id="ARBA00022679"/>
    </source>
</evidence>
<dbReference type="InterPro" id="IPR020590">
    <property type="entry name" value="Guanylate_kinase_CS"/>
</dbReference>
<dbReference type="SMART" id="SM00072">
    <property type="entry name" value="GuKc"/>
    <property type="match status" value="1"/>
</dbReference>
<keyword evidence="6 10" id="KW-0418">Kinase</keyword>
<dbReference type="GeneID" id="37025992"/>
<keyword evidence="4" id="KW-0808">Transferase</keyword>
<dbReference type="STRING" id="1569628.A0A316V0C5"/>
<dbReference type="FunFam" id="3.30.63.10:FF:000002">
    <property type="entry name" value="Guanylate kinase 1"/>
    <property type="match status" value="1"/>
</dbReference>
<evidence type="ECO:0000313" key="11">
    <source>
        <dbReference type="Proteomes" id="UP000245884"/>
    </source>
</evidence>
<keyword evidence="11" id="KW-1185">Reference proteome</keyword>
<evidence type="ECO:0000256" key="2">
    <source>
        <dbReference type="ARBA" id="ARBA00012961"/>
    </source>
</evidence>
<reference evidence="10 11" key="1">
    <citation type="journal article" date="2018" name="Mol. Biol. Evol.">
        <title>Broad Genomic Sampling Reveals a Smut Pathogenic Ancestry of the Fungal Clade Ustilaginomycotina.</title>
        <authorList>
            <person name="Kijpornyongpan T."/>
            <person name="Mondo S.J."/>
            <person name="Barry K."/>
            <person name="Sandor L."/>
            <person name="Lee J."/>
            <person name="Lipzen A."/>
            <person name="Pangilinan J."/>
            <person name="LaButti K."/>
            <person name="Hainaut M."/>
            <person name="Henrissat B."/>
            <person name="Grigoriev I.V."/>
            <person name="Spatafora J.W."/>
            <person name="Aime M.C."/>
        </authorList>
    </citation>
    <scope>NUCLEOTIDE SEQUENCE [LARGE SCALE GENOMIC DNA]</scope>
    <source>
        <strain evidence="10 11">MCA 5214</strain>
    </source>
</reference>
<evidence type="ECO:0000256" key="3">
    <source>
        <dbReference type="ARBA" id="ARBA00016296"/>
    </source>
</evidence>
<dbReference type="GO" id="GO:0005524">
    <property type="term" value="F:ATP binding"/>
    <property type="evidence" value="ECO:0007669"/>
    <property type="project" value="UniProtKB-KW"/>
</dbReference>
<proteinExistence type="inferred from homology"/>
<evidence type="ECO:0000256" key="7">
    <source>
        <dbReference type="ARBA" id="ARBA00022840"/>
    </source>
</evidence>
<dbReference type="PANTHER" id="PTHR23117:SF13">
    <property type="entry name" value="GUANYLATE KINASE"/>
    <property type="match status" value="1"/>
</dbReference>
<dbReference type="Proteomes" id="UP000245884">
    <property type="component" value="Unassembled WGS sequence"/>
</dbReference>
<evidence type="ECO:0000259" key="9">
    <source>
        <dbReference type="PROSITE" id="PS50052"/>
    </source>
</evidence>
<dbReference type="NCBIfam" id="TIGR03263">
    <property type="entry name" value="guanyl_kin"/>
    <property type="match status" value="1"/>
</dbReference>
<evidence type="ECO:0000256" key="1">
    <source>
        <dbReference type="ARBA" id="ARBA00005790"/>
    </source>
</evidence>
<dbReference type="InterPro" id="IPR008145">
    <property type="entry name" value="GK/Ca_channel_bsu"/>
</dbReference>
<accession>A0A316V0C5</accession>
<dbReference type="InterPro" id="IPR008144">
    <property type="entry name" value="Guanylate_kin-like_dom"/>
</dbReference>
<dbReference type="EC" id="2.7.4.8" evidence="2"/>
<evidence type="ECO:0000256" key="8">
    <source>
        <dbReference type="ARBA" id="ARBA00030128"/>
    </source>
</evidence>
<dbReference type="SUPFAM" id="SSF52540">
    <property type="entry name" value="P-loop containing nucleoside triphosphate hydrolases"/>
    <property type="match status" value="1"/>
</dbReference>
<keyword evidence="5" id="KW-0547">Nucleotide-binding</keyword>
<dbReference type="PROSITE" id="PS50052">
    <property type="entry name" value="GUANYLATE_KINASE_2"/>
    <property type="match status" value="1"/>
</dbReference>
<dbReference type="OrthoDB" id="6334211at2759"/>
<sequence>TASSSSVVDKSRPVVLCGPSGVGKSTLLKRLFEECPGEYGFSVSHTTRSPRPGETPGVSYHYVTREEFTSLVSQGAFLEHAQFGGNLYGTTASAVEAVSSQRGQRAILDIDAQGVKILKRDHAERLKPLYIFISPPNLEALYNRLKGRGTETPQSVVGRLGMAEGELQYARSNGGKEFDVVVVNDELDRAYGVFRKA</sequence>
<name>A0A316V0C5_9BASI</name>
<dbReference type="CDD" id="cd00071">
    <property type="entry name" value="GMPK"/>
    <property type="match status" value="1"/>
</dbReference>
<dbReference type="AlphaFoldDB" id="A0A316V0C5"/>
<feature type="domain" description="Guanylate kinase-like" evidence="9">
    <location>
        <begin position="11"/>
        <end position="197"/>
    </location>
</feature>
<gene>
    <name evidence="10" type="ORF">BDZ90DRAFT_213474</name>
</gene>
<dbReference type="GO" id="GO:0004385">
    <property type="term" value="F:GMP kinase activity"/>
    <property type="evidence" value="ECO:0007669"/>
    <property type="project" value="UniProtKB-EC"/>
</dbReference>
<evidence type="ECO:0000256" key="6">
    <source>
        <dbReference type="ARBA" id="ARBA00022777"/>
    </source>
</evidence>
<dbReference type="InterPro" id="IPR017665">
    <property type="entry name" value="Guanylate_kinase"/>
</dbReference>
<dbReference type="PANTHER" id="PTHR23117">
    <property type="entry name" value="GUANYLATE KINASE-RELATED"/>
    <property type="match status" value="1"/>
</dbReference>
<feature type="non-terminal residue" evidence="10">
    <location>
        <position position="1"/>
    </location>
</feature>
<dbReference type="FunFam" id="3.40.50.300:FF:000776">
    <property type="entry name" value="Guanylate kinase 2"/>
    <property type="match status" value="1"/>
</dbReference>
<keyword evidence="7" id="KW-0067">ATP-binding</keyword>
<dbReference type="GO" id="GO:0005829">
    <property type="term" value="C:cytosol"/>
    <property type="evidence" value="ECO:0007669"/>
    <property type="project" value="TreeGrafter"/>
</dbReference>
<feature type="non-terminal residue" evidence="10">
    <location>
        <position position="197"/>
    </location>
</feature>
<dbReference type="PROSITE" id="PS00856">
    <property type="entry name" value="GUANYLATE_KINASE_1"/>
    <property type="match status" value="1"/>
</dbReference>
<evidence type="ECO:0000256" key="5">
    <source>
        <dbReference type="ARBA" id="ARBA00022741"/>
    </source>
</evidence>
<organism evidence="10 11">
    <name type="scientific">Jaminaea rosea</name>
    <dbReference type="NCBI Taxonomy" id="1569628"/>
    <lineage>
        <taxon>Eukaryota</taxon>
        <taxon>Fungi</taxon>
        <taxon>Dikarya</taxon>
        <taxon>Basidiomycota</taxon>
        <taxon>Ustilaginomycotina</taxon>
        <taxon>Exobasidiomycetes</taxon>
        <taxon>Microstromatales</taxon>
        <taxon>Microstromatales incertae sedis</taxon>
        <taxon>Jaminaea</taxon>
    </lineage>
</organism>
<dbReference type="Pfam" id="PF00625">
    <property type="entry name" value="Guanylate_kin"/>
    <property type="match status" value="1"/>
</dbReference>
<dbReference type="InterPro" id="IPR027417">
    <property type="entry name" value="P-loop_NTPase"/>
</dbReference>
<dbReference type="EMBL" id="KZ819662">
    <property type="protein sequence ID" value="PWN30001.1"/>
    <property type="molecule type" value="Genomic_DNA"/>
</dbReference>
<dbReference type="Gene3D" id="3.40.50.300">
    <property type="entry name" value="P-loop containing nucleotide triphosphate hydrolases"/>
    <property type="match status" value="1"/>
</dbReference>
<evidence type="ECO:0000313" key="10">
    <source>
        <dbReference type="EMBL" id="PWN30001.1"/>
    </source>
</evidence>